<dbReference type="GO" id="GO:0000976">
    <property type="term" value="F:transcription cis-regulatory region binding"/>
    <property type="evidence" value="ECO:0007669"/>
    <property type="project" value="TreeGrafter"/>
</dbReference>
<dbReference type="InterPro" id="IPR036271">
    <property type="entry name" value="Tet_transcr_reg_TetR-rel_C_sf"/>
</dbReference>
<dbReference type="PANTHER" id="PTHR30055:SF234">
    <property type="entry name" value="HTH-TYPE TRANSCRIPTIONAL REGULATOR BETI"/>
    <property type="match status" value="1"/>
</dbReference>
<dbReference type="STRING" id="1962155.B1813_02485"/>
<reference evidence="6 7" key="1">
    <citation type="submission" date="2017-02" db="EMBL/GenBank/DDBJ databases">
        <title>Draft genome of Saccharomonospora sp. 154.</title>
        <authorList>
            <person name="Alonso-Carmona G.S."/>
            <person name="De La Haba R."/>
            <person name="Vera-Gargallo B."/>
            <person name="Sandoval-Trujillo A.H."/>
            <person name="Ramirez-Duran N."/>
            <person name="Ventosa A."/>
        </authorList>
    </citation>
    <scope>NUCLEOTIDE SEQUENCE [LARGE SCALE GENOMIC DNA]</scope>
    <source>
        <strain evidence="6 7">LRS4.154</strain>
    </source>
</reference>
<dbReference type="RefSeq" id="WP_081190351.1">
    <property type="nucleotide sequence ID" value="NZ_MWIH01000002.1"/>
</dbReference>
<evidence type="ECO:0000259" key="5">
    <source>
        <dbReference type="PROSITE" id="PS50977"/>
    </source>
</evidence>
<dbReference type="PRINTS" id="PR00455">
    <property type="entry name" value="HTHTETR"/>
</dbReference>
<evidence type="ECO:0000256" key="1">
    <source>
        <dbReference type="ARBA" id="ARBA00023015"/>
    </source>
</evidence>
<dbReference type="InterPro" id="IPR009057">
    <property type="entry name" value="Homeodomain-like_sf"/>
</dbReference>
<dbReference type="InterPro" id="IPR001647">
    <property type="entry name" value="HTH_TetR"/>
</dbReference>
<dbReference type="SUPFAM" id="SSF46689">
    <property type="entry name" value="Homeodomain-like"/>
    <property type="match status" value="1"/>
</dbReference>
<sequence length="207" mass="22907">MTTEVRARQRSDARDNRERILAVARAAFAMDGLGVPIREIARRAEVGAATVYRHFTTKEALLAEVFADQMASCAEIVRRGLAADDPWRGLCLVVEQLMAVHALDRGFARAFTSRMSEPAEFAAERDRTLASLLELVRQAKDAGSLREDFVLEDINLALLANEGIRADTPEMRLAASRRFAALMLRSFQAHPVWTPLPPAVRLPPAQG</sequence>
<keyword evidence="3" id="KW-0804">Transcription</keyword>
<feature type="DNA-binding region" description="H-T-H motif" evidence="4">
    <location>
        <begin position="36"/>
        <end position="55"/>
    </location>
</feature>
<dbReference type="GO" id="GO:0003700">
    <property type="term" value="F:DNA-binding transcription factor activity"/>
    <property type="evidence" value="ECO:0007669"/>
    <property type="project" value="TreeGrafter"/>
</dbReference>
<keyword evidence="2 4" id="KW-0238">DNA-binding</keyword>
<protein>
    <submittedName>
        <fullName evidence="6">TetR family transcriptional regulator</fullName>
    </submittedName>
</protein>
<dbReference type="PANTHER" id="PTHR30055">
    <property type="entry name" value="HTH-TYPE TRANSCRIPTIONAL REGULATOR RUTR"/>
    <property type="match status" value="1"/>
</dbReference>
<organism evidence="6 7">
    <name type="scientific">Saccharomonospora piscinae</name>
    <dbReference type="NCBI Taxonomy" id="687388"/>
    <lineage>
        <taxon>Bacteria</taxon>
        <taxon>Bacillati</taxon>
        <taxon>Actinomycetota</taxon>
        <taxon>Actinomycetes</taxon>
        <taxon>Pseudonocardiales</taxon>
        <taxon>Pseudonocardiaceae</taxon>
        <taxon>Saccharomonospora</taxon>
    </lineage>
</organism>
<evidence type="ECO:0000313" key="7">
    <source>
        <dbReference type="Proteomes" id="UP000192591"/>
    </source>
</evidence>
<dbReference type="InterPro" id="IPR050109">
    <property type="entry name" value="HTH-type_TetR-like_transc_reg"/>
</dbReference>
<evidence type="ECO:0000256" key="3">
    <source>
        <dbReference type="ARBA" id="ARBA00023163"/>
    </source>
</evidence>
<name>A0A1V9AD05_SACPI</name>
<comment type="caution">
    <text evidence="6">The sequence shown here is derived from an EMBL/GenBank/DDBJ whole genome shotgun (WGS) entry which is preliminary data.</text>
</comment>
<gene>
    <name evidence="6" type="ORF">B1813_02485</name>
</gene>
<evidence type="ECO:0000256" key="4">
    <source>
        <dbReference type="PROSITE-ProRule" id="PRU00335"/>
    </source>
</evidence>
<dbReference type="Gene3D" id="1.10.357.10">
    <property type="entry name" value="Tetracycline Repressor, domain 2"/>
    <property type="match status" value="1"/>
</dbReference>
<keyword evidence="7" id="KW-1185">Reference proteome</keyword>
<dbReference type="AlphaFoldDB" id="A0A1V9AD05"/>
<evidence type="ECO:0000256" key="2">
    <source>
        <dbReference type="ARBA" id="ARBA00023125"/>
    </source>
</evidence>
<accession>A0A1V9AD05</accession>
<dbReference type="EMBL" id="MWIH01000002">
    <property type="protein sequence ID" value="OQO94953.1"/>
    <property type="molecule type" value="Genomic_DNA"/>
</dbReference>
<feature type="domain" description="HTH tetR-type" evidence="5">
    <location>
        <begin position="14"/>
        <end position="73"/>
    </location>
</feature>
<dbReference type="PROSITE" id="PS50977">
    <property type="entry name" value="HTH_TETR_2"/>
    <property type="match status" value="1"/>
</dbReference>
<dbReference type="Proteomes" id="UP000192591">
    <property type="component" value="Unassembled WGS sequence"/>
</dbReference>
<dbReference type="SUPFAM" id="SSF48498">
    <property type="entry name" value="Tetracyclin repressor-like, C-terminal domain"/>
    <property type="match status" value="1"/>
</dbReference>
<evidence type="ECO:0000313" key="6">
    <source>
        <dbReference type="EMBL" id="OQO94953.1"/>
    </source>
</evidence>
<dbReference type="Pfam" id="PF00440">
    <property type="entry name" value="TetR_N"/>
    <property type="match status" value="1"/>
</dbReference>
<keyword evidence="1" id="KW-0805">Transcription regulation</keyword>
<proteinExistence type="predicted"/>